<evidence type="ECO:0000256" key="9">
    <source>
        <dbReference type="SAM" id="SignalP"/>
    </source>
</evidence>
<keyword evidence="6" id="KW-0119">Carbohydrate metabolism</keyword>
<dbReference type="PROSITE" id="PS00026">
    <property type="entry name" value="CHIT_BIND_I_1"/>
    <property type="match status" value="2"/>
</dbReference>
<dbReference type="GO" id="GO:0008061">
    <property type="term" value="F:chitin binding"/>
    <property type="evidence" value="ECO:0007669"/>
    <property type="project" value="UniProtKB-UniRule"/>
</dbReference>
<evidence type="ECO:0000256" key="1">
    <source>
        <dbReference type="ARBA" id="ARBA00001941"/>
    </source>
</evidence>
<proteinExistence type="predicted"/>
<feature type="domain" description="Chitin-binding type-1" evidence="10">
    <location>
        <begin position="509"/>
        <end position="551"/>
    </location>
</feature>
<feature type="signal peptide" evidence="9">
    <location>
        <begin position="1"/>
        <end position="23"/>
    </location>
</feature>
<feature type="disulfide bond" evidence="7">
    <location>
        <begin position="386"/>
        <end position="400"/>
    </location>
</feature>
<dbReference type="Gene3D" id="3.30.60.10">
    <property type="entry name" value="Endochitinase-like"/>
    <property type="match status" value="4"/>
</dbReference>
<evidence type="ECO:0000259" key="10">
    <source>
        <dbReference type="PROSITE" id="PS50941"/>
    </source>
</evidence>
<feature type="disulfide bond" evidence="7">
    <location>
        <begin position="519"/>
        <end position="531"/>
    </location>
</feature>
<evidence type="ECO:0000313" key="11">
    <source>
        <dbReference type="EMBL" id="ORX86804.1"/>
    </source>
</evidence>
<keyword evidence="4 9" id="KW-0732">Signal</keyword>
<keyword evidence="3" id="KW-0479">Metal-binding</keyword>
<comment type="caution">
    <text evidence="7">Lacks conserved residue(s) required for the propagation of feature annotation.</text>
</comment>
<dbReference type="EMBL" id="MCFG01000016">
    <property type="protein sequence ID" value="ORX86804.1"/>
    <property type="molecule type" value="Genomic_DNA"/>
</dbReference>
<feature type="domain" description="Chitin-binding type-1" evidence="10">
    <location>
        <begin position="569"/>
        <end position="610"/>
    </location>
</feature>
<keyword evidence="5" id="KW-0378">Hydrolase</keyword>
<protein>
    <recommendedName>
        <fullName evidence="10">Chitin-binding type-1 domain-containing protein</fullName>
    </recommendedName>
</protein>
<keyword evidence="7" id="KW-1015">Disulfide bond</keyword>
<evidence type="ECO:0000256" key="4">
    <source>
        <dbReference type="ARBA" id="ARBA00022729"/>
    </source>
</evidence>
<dbReference type="SUPFAM" id="SSF57016">
    <property type="entry name" value="Plant lectins/antimicrobial peptides"/>
    <property type="match status" value="4"/>
</dbReference>
<reference evidence="11 12" key="2">
    <citation type="submission" date="2016-08" db="EMBL/GenBank/DDBJ databases">
        <title>Pervasive Adenine N6-methylation of Active Genes in Fungi.</title>
        <authorList>
            <consortium name="DOE Joint Genome Institute"/>
            <person name="Mondo S.J."/>
            <person name="Dannebaum R.O."/>
            <person name="Kuo R.C."/>
            <person name="Labutti K."/>
            <person name="Haridas S."/>
            <person name="Kuo A."/>
            <person name="Salamov A."/>
            <person name="Ahrendt S.R."/>
            <person name="Lipzen A."/>
            <person name="Sullivan W."/>
            <person name="Andreopoulos W.B."/>
            <person name="Clum A."/>
            <person name="Lindquist E."/>
            <person name="Daum C."/>
            <person name="Ramamoorthy G.K."/>
            <person name="Gryganskyi A."/>
            <person name="Culley D."/>
            <person name="Magnuson J.K."/>
            <person name="James T.Y."/>
            <person name="O'Malley M.A."/>
            <person name="Stajich J.E."/>
            <person name="Spatafora J.W."/>
            <person name="Visel A."/>
            <person name="Grigoriev I.V."/>
        </authorList>
    </citation>
    <scope>NUCLEOTIDE SEQUENCE [LARGE SCALE GENOMIC DNA]</scope>
    <source>
        <strain evidence="11 12">S4</strain>
    </source>
</reference>
<feature type="disulfide bond" evidence="7">
    <location>
        <begin position="381"/>
        <end position="393"/>
    </location>
</feature>
<dbReference type="GO" id="GO:0006644">
    <property type="term" value="P:phospholipid metabolic process"/>
    <property type="evidence" value="ECO:0007669"/>
    <property type="project" value="InterPro"/>
</dbReference>
<feature type="disulfide bond" evidence="7">
    <location>
        <begin position="444"/>
        <end position="456"/>
    </location>
</feature>
<dbReference type="InterPro" id="IPR036861">
    <property type="entry name" value="Endochitinase-like_sf"/>
</dbReference>
<dbReference type="SUPFAM" id="SSF48619">
    <property type="entry name" value="Phospholipase A2, PLA2"/>
    <property type="match status" value="1"/>
</dbReference>
<evidence type="ECO:0000313" key="12">
    <source>
        <dbReference type="Proteomes" id="UP000193944"/>
    </source>
</evidence>
<evidence type="ECO:0000256" key="6">
    <source>
        <dbReference type="ARBA" id="ARBA00023277"/>
    </source>
</evidence>
<dbReference type="GO" id="GO:0004623">
    <property type="term" value="F:phospholipase A2 activity"/>
    <property type="evidence" value="ECO:0007669"/>
    <property type="project" value="InterPro"/>
</dbReference>
<evidence type="ECO:0000256" key="5">
    <source>
        <dbReference type="ARBA" id="ARBA00022801"/>
    </source>
</evidence>
<dbReference type="CDD" id="cd00035">
    <property type="entry name" value="ChtBD1"/>
    <property type="match status" value="3"/>
</dbReference>
<dbReference type="STRING" id="1754192.A0A1Y1XN84"/>
<dbReference type="PANTHER" id="PTHR46471">
    <property type="entry name" value="CHITIN DEACETYLASE"/>
    <property type="match status" value="1"/>
</dbReference>
<dbReference type="SMART" id="SM00270">
    <property type="entry name" value="ChtBD1"/>
    <property type="match status" value="4"/>
</dbReference>
<keyword evidence="12" id="KW-1185">Reference proteome</keyword>
<feature type="chain" id="PRO_5012982770" description="Chitin-binding type-1 domain-containing protein" evidence="9">
    <location>
        <begin position="24"/>
        <end position="610"/>
    </location>
</feature>
<comment type="cofactor">
    <cofactor evidence="1">
        <name>Co(2+)</name>
        <dbReference type="ChEBI" id="CHEBI:48828"/>
    </cofactor>
</comment>
<keyword evidence="2 7" id="KW-0147">Chitin-binding</keyword>
<organism evidence="11 12">
    <name type="scientific">Anaeromyces robustus</name>
    <dbReference type="NCBI Taxonomy" id="1754192"/>
    <lineage>
        <taxon>Eukaryota</taxon>
        <taxon>Fungi</taxon>
        <taxon>Fungi incertae sedis</taxon>
        <taxon>Chytridiomycota</taxon>
        <taxon>Chytridiomycota incertae sedis</taxon>
        <taxon>Neocallimastigomycetes</taxon>
        <taxon>Neocallimastigales</taxon>
        <taxon>Neocallimastigaceae</taxon>
        <taxon>Anaeromyces</taxon>
    </lineage>
</organism>
<feature type="compositionally biased region" description="Low complexity" evidence="8">
    <location>
        <begin position="346"/>
        <end position="362"/>
    </location>
</feature>
<feature type="region of interest" description="Disordered" evidence="8">
    <location>
        <begin position="343"/>
        <end position="365"/>
    </location>
</feature>
<dbReference type="InterPro" id="IPR036444">
    <property type="entry name" value="PLipase_A2_dom_sf"/>
</dbReference>
<feature type="disulfide bond" evidence="7">
    <location>
        <begin position="579"/>
        <end position="591"/>
    </location>
</feature>
<gene>
    <name evidence="11" type="ORF">BCR32DRAFT_324760</name>
</gene>
<feature type="disulfide bond" evidence="7">
    <location>
        <begin position="449"/>
        <end position="463"/>
    </location>
</feature>
<feature type="domain" description="Chitin-binding type-1" evidence="10">
    <location>
        <begin position="434"/>
        <end position="476"/>
    </location>
</feature>
<dbReference type="PROSITE" id="PS50941">
    <property type="entry name" value="CHIT_BIND_I_2"/>
    <property type="match status" value="4"/>
</dbReference>
<evidence type="ECO:0000256" key="2">
    <source>
        <dbReference type="ARBA" id="ARBA00022669"/>
    </source>
</evidence>
<accession>A0A1Y1XN84</accession>
<dbReference type="InterPro" id="IPR001002">
    <property type="entry name" value="Chitin-bd_1"/>
</dbReference>
<sequence>MKCLSAINLLILAGCFSANLVRGEEVPFDDAKTFFNNDDDKKSYYQNGLEAYSVFFEAISSFDIDNFSLSECEAKCLKAQKEFMSVVESPDNTYNLEEENRMRTLYNLPELTVSSAYDRCNESCRDLDIIFLNKDKALPYASEEDIEASQKKKRNPEDENQLIKRGKNCAVIEEKGTDEYGAHIYQVTVDNTQSDKNVLYSRIDGCSLPSDLKTSSTLKSVANDVFISACNYLDACYHCSEDNAYAKTQCDTNFLQFMYGICDKRKALGLFSEYERCEEDAFILYTTTNVYGNSNFRSNHDAIKSKKSSAGSDADCICTDRDVKTLLTNKFILYIKEDKNLSNGDNNSSTTTSKTTTTKNSSPTDVKISDNGHCGSKYGRCPPGQCCSKYGYCGTSENYCGKNCQSEYGDCSNTPTTTTKTTKTSSTRIPTSSNDRCGKEYGACPPGQCCSKYGYCGNDSSYCDVGCQPSYGLCNKFATTTTTVAPTKTTTKKTKTTKTTTGALKVSDNGKCGPEDGICPSGKCCSKYGYCGTSMDHCDKGCQSAYGQCLSSTTSSSSEPTSSYKVSTNGKCGKKDGKCPSNKCCSKYGYCGTSSSYCGKGCQSEFGKCD</sequence>
<dbReference type="InterPro" id="IPR018371">
    <property type="entry name" value="Chitin-binding_1_CS"/>
</dbReference>
<name>A0A1Y1XN84_9FUNG</name>
<evidence type="ECO:0000256" key="7">
    <source>
        <dbReference type="PROSITE-ProRule" id="PRU00261"/>
    </source>
</evidence>
<feature type="disulfide bond" evidence="7">
    <location>
        <begin position="524"/>
        <end position="538"/>
    </location>
</feature>
<dbReference type="Pfam" id="PF00187">
    <property type="entry name" value="Chitin_bind_1"/>
    <property type="match status" value="4"/>
</dbReference>
<dbReference type="OrthoDB" id="5598155at2759"/>
<dbReference type="PANTHER" id="PTHR46471:SF2">
    <property type="entry name" value="CHITIN DEACETYLASE-RELATED"/>
    <property type="match status" value="1"/>
</dbReference>
<dbReference type="AlphaFoldDB" id="A0A1Y1XN84"/>
<dbReference type="PROSITE" id="PS51257">
    <property type="entry name" value="PROKAR_LIPOPROTEIN"/>
    <property type="match status" value="1"/>
</dbReference>
<reference evidence="11 12" key="1">
    <citation type="submission" date="2016-08" db="EMBL/GenBank/DDBJ databases">
        <title>A Parts List for Fungal Cellulosomes Revealed by Comparative Genomics.</title>
        <authorList>
            <consortium name="DOE Joint Genome Institute"/>
            <person name="Haitjema C.H."/>
            <person name="Gilmore S.P."/>
            <person name="Henske J.K."/>
            <person name="Solomon K.V."/>
            <person name="De Groot R."/>
            <person name="Kuo A."/>
            <person name="Mondo S.J."/>
            <person name="Salamov A.A."/>
            <person name="Labutti K."/>
            <person name="Zhao Z."/>
            <person name="Chiniquy J."/>
            <person name="Barry K."/>
            <person name="Brewer H.M."/>
            <person name="Purvine S.O."/>
            <person name="Wright A.T."/>
            <person name="Boxma B."/>
            <person name="Van Alen T."/>
            <person name="Hackstein J.H."/>
            <person name="Baker S.E."/>
            <person name="Grigoriev I.V."/>
            <person name="O'Malley M.A."/>
        </authorList>
    </citation>
    <scope>NUCLEOTIDE SEQUENCE [LARGE SCALE GENOMIC DNA]</scope>
    <source>
        <strain evidence="11 12">S4</strain>
    </source>
</reference>
<evidence type="ECO:0000256" key="3">
    <source>
        <dbReference type="ARBA" id="ARBA00022723"/>
    </source>
</evidence>
<comment type="caution">
    <text evidence="11">The sequence shown here is derived from an EMBL/GenBank/DDBJ whole genome shotgun (WGS) entry which is preliminary data.</text>
</comment>
<dbReference type="GO" id="GO:0046872">
    <property type="term" value="F:metal ion binding"/>
    <property type="evidence" value="ECO:0007669"/>
    <property type="project" value="UniProtKB-KW"/>
</dbReference>
<feature type="disulfide bond" evidence="7">
    <location>
        <begin position="584"/>
        <end position="598"/>
    </location>
</feature>
<evidence type="ECO:0000256" key="8">
    <source>
        <dbReference type="SAM" id="MobiDB-lite"/>
    </source>
</evidence>
<dbReference type="GO" id="GO:0050482">
    <property type="term" value="P:arachidonate secretion"/>
    <property type="evidence" value="ECO:0007669"/>
    <property type="project" value="InterPro"/>
</dbReference>
<dbReference type="Proteomes" id="UP000193944">
    <property type="component" value="Unassembled WGS sequence"/>
</dbReference>
<feature type="domain" description="Chitin-binding type-1" evidence="10">
    <location>
        <begin position="371"/>
        <end position="413"/>
    </location>
</feature>